<dbReference type="Proteomes" id="UP000236592">
    <property type="component" value="Chromosome"/>
</dbReference>
<dbReference type="KEGG" id="taj:C1A40_09815"/>
<feature type="transmembrane region" description="Helical" evidence="1">
    <location>
        <begin position="145"/>
        <end position="163"/>
    </location>
</feature>
<sequence length="179" mass="20375">MASVFGHGMMGYTLSKIIGQKDLKWLLLCAIISAILPDLDVLAFHFGIPYEHALGHRGFSHSILFALFWALILMFALGRKNKLIWFLVIFLATLSHGLLDAMTIGGKGVGFFIPFNNSRYFFSFRPINVSPIGIKRFFTNWGLKVLFSEFIYVFMPCFLILVVRKLSNTSLLKNSIIFR</sequence>
<evidence type="ECO:0000313" key="3">
    <source>
        <dbReference type="Proteomes" id="UP000236592"/>
    </source>
</evidence>
<evidence type="ECO:0000256" key="1">
    <source>
        <dbReference type="SAM" id="Phobius"/>
    </source>
</evidence>
<evidence type="ECO:0000313" key="2">
    <source>
        <dbReference type="EMBL" id="AUS05744.1"/>
    </source>
</evidence>
<dbReference type="EMBL" id="CP025938">
    <property type="protein sequence ID" value="AUS05744.1"/>
    <property type="molecule type" value="Genomic_DNA"/>
</dbReference>
<name>A0A2I7SIS4_9FLAO</name>
<keyword evidence="2" id="KW-0378">Hydrolase</keyword>
<keyword evidence="1" id="KW-0472">Membrane</keyword>
<reference evidence="3" key="1">
    <citation type="submission" date="2018-01" db="EMBL/GenBank/DDBJ databases">
        <title>Complete genome of Tamlana sp. UJ94.</title>
        <authorList>
            <person name="Jung J."/>
            <person name="Chung D."/>
            <person name="Bae S.S."/>
            <person name="Baek K."/>
        </authorList>
    </citation>
    <scope>NUCLEOTIDE SEQUENCE [LARGE SCALE GENOMIC DNA]</scope>
    <source>
        <strain evidence="3">UJ94</strain>
    </source>
</reference>
<dbReference type="AlphaFoldDB" id="A0A2I7SIS4"/>
<feature type="transmembrane region" description="Helical" evidence="1">
    <location>
        <begin position="25"/>
        <end position="46"/>
    </location>
</feature>
<dbReference type="PANTHER" id="PTHR35531">
    <property type="entry name" value="INNER MEMBRANE PROTEIN YBCI-RELATED"/>
    <property type="match status" value="1"/>
</dbReference>
<feature type="transmembrane region" description="Helical" evidence="1">
    <location>
        <begin position="84"/>
        <end position="104"/>
    </location>
</feature>
<dbReference type="InterPro" id="IPR007404">
    <property type="entry name" value="YdjM-like"/>
</dbReference>
<organism evidence="2 3">
    <name type="scientific">Pseudotamlana carrageenivorans</name>
    <dbReference type="NCBI Taxonomy" id="2069432"/>
    <lineage>
        <taxon>Bacteria</taxon>
        <taxon>Pseudomonadati</taxon>
        <taxon>Bacteroidota</taxon>
        <taxon>Flavobacteriia</taxon>
        <taxon>Flavobacteriales</taxon>
        <taxon>Flavobacteriaceae</taxon>
        <taxon>Pseudotamlana</taxon>
    </lineage>
</organism>
<accession>A0A2I7SIS4</accession>
<keyword evidence="1" id="KW-1133">Transmembrane helix</keyword>
<feature type="transmembrane region" description="Helical" evidence="1">
    <location>
        <begin position="58"/>
        <end position="77"/>
    </location>
</feature>
<keyword evidence="1" id="KW-0812">Transmembrane</keyword>
<dbReference type="RefSeq" id="WP_102995751.1">
    <property type="nucleotide sequence ID" value="NZ_CP025938.1"/>
</dbReference>
<dbReference type="Pfam" id="PF04307">
    <property type="entry name" value="YdjM"/>
    <property type="match status" value="1"/>
</dbReference>
<dbReference type="PANTHER" id="PTHR35531:SF1">
    <property type="entry name" value="INNER MEMBRANE PROTEIN YBCI-RELATED"/>
    <property type="match status" value="1"/>
</dbReference>
<gene>
    <name evidence="2" type="ORF">C1A40_09815</name>
</gene>
<proteinExistence type="predicted"/>
<keyword evidence="3" id="KW-1185">Reference proteome</keyword>
<protein>
    <submittedName>
        <fullName evidence="2">Metal-dependent hydrolase</fullName>
    </submittedName>
</protein>
<dbReference type="GO" id="GO:0016787">
    <property type="term" value="F:hydrolase activity"/>
    <property type="evidence" value="ECO:0007669"/>
    <property type="project" value="UniProtKB-KW"/>
</dbReference>
<dbReference type="OrthoDB" id="9794683at2"/>